<evidence type="ECO:0000259" key="4">
    <source>
        <dbReference type="Pfam" id="PF25055"/>
    </source>
</evidence>
<evidence type="ECO:0000313" key="5">
    <source>
        <dbReference type="EMBL" id="GMH31451.1"/>
    </source>
</evidence>
<feature type="domain" description="DUF7792" evidence="4">
    <location>
        <begin position="16"/>
        <end position="136"/>
    </location>
</feature>
<keyword evidence="1" id="KW-0677">Repeat</keyword>
<dbReference type="GO" id="GO:0007166">
    <property type="term" value="P:cell surface receptor signaling pathway"/>
    <property type="evidence" value="ECO:0007669"/>
    <property type="project" value="InterPro"/>
</dbReference>
<name>A0AAD3TLQ4_NEPGR</name>
<dbReference type="InterPro" id="IPR011989">
    <property type="entry name" value="ARM-like"/>
</dbReference>
<evidence type="ECO:0000313" key="6">
    <source>
        <dbReference type="Proteomes" id="UP001279734"/>
    </source>
</evidence>
<dbReference type="InterPro" id="IPR056694">
    <property type="entry name" value="DUF7792"/>
</dbReference>
<evidence type="ECO:0000256" key="3">
    <source>
        <dbReference type="SAM" id="MobiDB-lite"/>
    </source>
</evidence>
<reference evidence="5" key="1">
    <citation type="submission" date="2023-05" db="EMBL/GenBank/DDBJ databases">
        <title>Nepenthes gracilis genome sequencing.</title>
        <authorList>
            <person name="Fukushima K."/>
        </authorList>
    </citation>
    <scope>NUCLEOTIDE SEQUENCE</scope>
    <source>
        <strain evidence="5">SING2019-196</strain>
    </source>
</reference>
<organism evidence="5 6">
    <name type="scientific">Nepenthes gracilis</name>
    <name type="common">Slender pitcher plant</name>
    <dbReference type="NCBI Taxonomy" id="150966"/>
    <lineage>
        <taxon>Eukaryota</taxon>
        <taxon>Viridiplantae</taxon>
        <taxon>Streptophyta</taxon>
        <taxon>Embryophyta</taxon>
        <taxon>Tracheophyta</taxon>
        <taxon>Spermatophyta</taxon>
        <taxon>Magnoliopsida</taxon>
        <taxon>eudicotyledons</taxon>
        <taxon>Gunneridae</taxon>
        <taxon>Pentapetalae</taxon>
        <taxon>Caryophyllales</taxon>
        <taxon>Nepenthaceae</taxon>
        <taxon>Nepenthes</taxon>
    </lineage>
</organism>
<dbReference type="EMBL" id="BSYO01000040">
    <property type="protein sequence ID" value="GMH31451.1"/>
    <property type="molecule type" value="Genomic_DNA"/>
</dbReference>
<dbReference type="Gene3D" id="1.20.930.20">
    <property type="entry name" value="Adaptor protein Cbl, N-terminal domain"/>
    <property type="match status" value="1"/>
</dbReference>
<comment type="caution">
    <text evidence="5">The sequence shown here is derived from an EMBL/GenBank/DDBJ whole genome shotgun (WGS) entry which is preliminary data.</text>
</comment>
<dbReference type="Gene3D" id="1.25.10.10">
    <property type="entry name" value="Leucine-rich Repeat Variant"/>
    <property type="match status" value="2"/>
</dbReference>
<dbReference type="InterPro" id="IPR016024">
    <property type="entry name" value="ARM-type_fold"/>
</dbReference>
<dbReference type="Proteomes" id="UP001279734">
    <property type="component" value="Unassembled WGS sequence"/>
</dbReference>
<dbReference type="SMART" id="SM00185">
    <property type="entry name" value="ARM"/>
    <property type="match status" value="4"/>
</dbReference>
<feature type="repeat" description="ARM" evidence="2">
    <location>
        <begin position="199"/>
        <end position="243"/>
    </location>
</feature>
<accession>A0AAD3TLQ4</accession>
<keyword evidence="6" id="KW-1185">Reference proteome</keyword>
<dbReference type="PANTHER" id="PTHR46168">
    <property type="entry name" value="ARMADILLO REPEAT ONLY 4"/>
    <property type="match status" value="1"/>
</dbReference>
<dbReference type="InterPro" id="IPR000225">
    <property type="entry name" value="Armadillo"/>
</dbReference>
<dbReference type="PROSITE" id="PS50176">
    <property type="entry name" value="ARM_REPEAT"/>
    <property type="match status" value="1"/>
</dbReference>
<evidence type="ECO:0000256" key="1">
    <source>
        <dbReference type="ARBA" id="ARBA00022737"/>
    </source>
</evidence>
<proteinExistence type="predicted"/>
<dbReference type="SUPFAM" id="SSF48371">
    <property type="entry name" value="ARM repeat"/>
    <property type="match status" value="1"/>
</dbReference>
<dbReference type="Pfam" id="PF00514">
    <property type="entry name" value="Arm"/>
    <property type="match status" value="1"/>
</dbReference>
<evidence type="ECO:0000256" key="2">
    <source>
        <dbReference type="PROSITE-ProRule" id="PRU00259"/>
    </source>
</evidence>
<dbReference type="AlphaFoldDB" id="A0AAD3TLQ4"/>
<feature type="region of interest" description="Disordered" evidence="3">
    <location>
        <begin position="327"/>
        <end position="357"/>
    </location>
</feature>
<sequence>MAASASVVEGEKTLQNELAQTILLAERVRKSALEADSSKLECLELTIQLERITDMLRSIVRLATSTPAQTSYDRPIRRIIADVWKNLERAQSLMRKCKHRGFLRQVFAMTTLADFKKVSNLLESSIANLKWLLSHFDGDAANLALPPITSSDPTLAWVWSHTASLELGRELKYRIDSANELAYLARDHDRNKKMIVEEGAVPRLLKMLKDGGGSAEGKIAAVNALSALVDSKERTRVISAEHGIPIIVQVLGESSMKVDIVVANLVARMAEVDETAREEFGKENVMKRLVSCLLMDLVLDDHNQIEGGKASLLSIVQINKELAKNQNDKKAHYGSSFSSFEGVSRGGHSNKRDREDETDEFKYQLKTSCALALWRLCEGSLLNSRKIVEAKGLLCLAKNIETARGQLQLNCLMTVMEIAAVAEANPELRKAAWKPTSPPAKAVLDQLLRVLIEESNPDIQIPAIKAIGSLARTFPAKESRIMGPLVAKLASNCVKVAAEAAISLGKFVSPDNYNRIEHSKAIIEFKGVPLIMKLLKANDLAKRHGLVLLCHLSVNVGNSKALEEARALNALEGATRFIMAQYPELRDLFYEAIHQLALYQAGVQHRHSHAII</sequence>
<dbReference type="Pfam" id="PF25055">
    <property type="entry name" value="DUF7792"/>
    <property type="match status" value="1"/>
</dbReference>
<gene>
    <name evidence="5" type="ORF">Nepgr_033294</name>
</gene>
<dbReference type="PANTHER" id="PTHR46168:SF15">
    <property type="entry name" value="ARMADILLO REPEAT-CONTAINING DOMAIN-CONTAINING PROTEIN"/>
    <property type="match status" value="1"/>
</dbReference>
<protein>
    <recommendedName>
        <fullName evidence="4">DUF7792 domain-containing protein</fullName>
    </recommendedName>
</protein>
<dbReference type="InterPro" id="IPR036537">
    <property type="entry name" value="Adaptor_Cbl_N_dom_sf"/>
</dbReference>